<evidence type="ECO:0000313" key="3">
    <source>
        <dbReference type="RefSeq" id="XP_031422834.1"/>
    </source>
</evidence>
<dbReference type="InterPro" id="IPR010736">
    <property type="entry name" value="SHIPPO-rpt"/>
</dbReference>
<dbReference type="Pfam" id="PF07004">
    <property type="entry name" value="SHIPPO-rpt"/>
    <property type="match status" value="2"/>
</dbReference>
<evidence type="ECO:0000313" key="2">
    <source>
        <dbReference type="Proteomes" id="UP000515152"/>
    </source>
</evidence>
<dbReference type="GO" id="GO:0031344">
    <property type="term" value="P:regulation of cell projection organization"/>
    <property type="evidence" value="ECO:0007669"/>
    <property type="project" value="TreeGrafter"/>
</dbReference>
<feature type="region of interest" description="Disordered" evidence="1">
    <location>
        <begin position="84"/>
        <end position="116"/>
    </location>
</feature>
<dbReference type="PANTHER" id="PTHR31508">
    <property type="entry name" value="PROTEIN PITCHFORK"/>
    <property type="match status" value="1"/>
</dbReference>
<accession>A0A6P8FBQ7</accession>
<dbReference type="InterPro" id="IPR033602">
    <property type="entry name" value="CIMAP3"/>
</dbReference>
<organism evidence="2 3">
    <name type="scientific">Clupea harengus</name>
    <name type="common">Atlantic herring</name>
    <dbReference type="NCBI Taxonomy" id="7950"/>
    <lineage>
        <taxon>Eukaryota</taxon>
        <taxon>Metazoa</taxon>
        <taxon>Chordata</taxon>
        <taxon>Craniata</taxon>
        <taxon>Vertebrata</taxon>
        <taxon>Euteleostomi</taxon>
        <taxon>Actinopterygii</taxon>
        <taxon>Neopterygii</taxon>
        <taxon>Teleostei</taxon>
        <taxon>Clupei</taxon>
        <taxon>Clupeiformes</taxon>
        <taxon>Clupeoidei</taxon>
        <taxon>Clupeidae</taxon>
        <taxon>Clupea</taxon>
    </lineage>
</organism>
<dbReference type="GO" id="GO:0008092">
    <property type="term" value="F:cytoskeletal protein binding"/>
    <property type="evidence" value="ECO:0007669"/>
    <property type="project" value="TreeGrafter"/>
</dbReference>
<name>A0A6P8FBQ7_CLUHA</name>
<evidence type="ECO:0000256" key="1">
    <source>
        <dbReference type="SAM" id="MobiDB-lite"/>
    </source>
</evidence>
<dbReference type="Proteomes" id="UP000515152">
    <property type="component" value="Chromosome 4"/>
</dbReference>
<sequence length="193" mass="21446">MAATREAAAPRVAFGSCRQRALFPTDCPPNRLGNEMRAMKGSPELGPGCYDNHVIGTVLYDIQKRPESKKGYVLAARTTARFRPPAQTVTPSPQKYQPNWALSKTEPPGKTPFNSTTSRLTVKNIGANLSPGPGTYAHDTAAGRKVCWPMKFGSPDWSSLPQLKRKALRTQLQCDKEFVKQRSRVVYLQLYYS</sequence>
<feature type="compositionally biased region" description="Polar residues" evidence="1">
    <location>
        <begin position="87"/>
        <end position="102"/>
    </location>
</feature>
<reference evidence="3" key="1">
    <citation type="submission" date="2025-08" db="UniProtKB">
        <authorList>
            <consortium name="RefSeq"/>
        </authorList>
    </citation>
    <scope>IDENTIFICATION</scope>
</reference>
<proteinExistence type="predicted"/>
<dbReference type="PANTHER" id="PTHR31508:SF2">
    <property type="entry name" value="PROTEIN PITCHFORK"/>
    <property type="match status" value="1"/>
</dbReference>
<dbReference type="GeneID" id="105900135"/>
<dbReference type="RefSeq" id="XP_031422834.1">
    <property type="nucleotide sequence ID" value="XM_031566974.2"/>
</dbReference>
<protein>
    <submittedName>
        <fullName evidence="3">Protein pitchfork isoform X2</fullName>
    </submittedName>
</protein>
<gene>
    <name evidence="3" type="primary">LOC105900135</name>
</gene>
<keyword evidence="2" id="KW-1185">Reference proteome</keyword>
<dbReference type="AlphaFoldDB" id="A0A6P8FBQ7"/>